<comment type="caution">
    <text evidence="2">The sequence shown here is derived from an EMBL/GenBank/DDBJ whole genome shotgun (WGS) entry which is preliminary data.</text>
</comment>
<dbReference type="AlphaFoldDB" id="A0AA47N599"/>
<evidence type="ECO:0000259" key="1">
    <source>
        <dbReference type="Pfam" id="PF05699"/>
    </source>
</evidence>
<dbReference type="EMBL" id="JAOPHQ010001148">
    <property type="protein sequence ID" value="KAK0151965.1"/>
    <property type="molecule type" value="Genomic_DNA"/>
</dbReference>
<reference evidence="2" key="1">
    <citation type="journal article" date="2023" name="Front. Mar. Sci.">
        <title>A new Merluccius polli reference genome to investigate the effects of global change in West African waters.</title>
        <authorList>
            <person name="Mateo J.L."/>
            <person name="Blanco-Fernandez C."/>
            <person name="Garcia-Vazquez E."/>
            <person name="Machado-Schiaffino G."/>
        </authorList>
    </citation>
    <scope>NUCLEOTIDE SEQUENCE</scope>
    <source>
        <strain evidence="2">C29</strain>
        <tissue evidence="2">Fin</tissue>
    </source>
</reference>
<sequence>MEVSFLNVVVDVSIVSLQERFQALDEVEKTFGVLVNFPDLPNEELRRHCETLSNTLSCNGQSDLDWKELAQELQSFPDMEKGKMTTFELLSFLQEKKLKDVYPNMWVALRIAVTIPVTVAAAERSFSKLKLIKTYLRSTMSQERLNGLALISIDREVSRQVSFDDTIDAFAARKSRCVQLVEFHFN</sequence>
<feature type="domain" description="HAT C-terminal dimerisation" evidence="1">
    <location>
        <begin position="74"/>
        <end position="155"/>
    </location>
</feature>
<dbReference type="PANTHER" id="PTHR45749">
    <property type="match status" value="1"/>
</dbReference>
<dbReference type="SUPFAM" id="SSF53098">
    <property type="entry name" value="Ribonuclease H-like"/>
    <property type="match status" value="1"/>
</dbReference>
<dbReference type="PANTHER" id="PTHR45749:SF35">
    <property type="entry name" value="AC-LIKE TRANSPOSASE-RELATED"/>
    <property type="match status" value="1"/>
</dbReference>
<organism evidence="2 3">
    <name type="scientific">Merluccius polli</name>
    <name type="common">Benguela hake</name>
    <name type="synonym">Merluccius cadenati</name>
    <dbReference type="NCBI Taxonomy" id="89951"/>
    <lineage>
        <taxon>Eukaryota</taxon>
        <taxon>Metazoa</taxon>
        <taxon>Chordata</taxon>
        <taxon>Craniata</taxon>
        <taxon>Vertebrata</taxon>
        <taxon>Euteleostomi</taxon>
        <taxon>Actinopterygii</taxon>
        <taxon>Neopterygii</taxon>
        <taxon>Teleostei</taxon>
        <taxon>Neoteleostei</taxon>
        <taxon>Acanthomorphata</taxon>
        <taxon>Zeiogadaria</taxon>
        <taxon>Gadariae</taxon>
        <taxon>Gadiformes</taxon>
        <taxon>Gadoidei</taxon>
        <taxon>Merlucciidae</taxon>
        <taxon>Merluccius</taxon>
    </lineage>
</organism>
<gene>
    <name evidence="2" type="primary">ZMYM1_165</name>
    <name evidence="2" type="ORF">N1851_006664</name>
</gene>
<dbReference type="InterPro" id="IPR008906">
    <property type="entry name" value="HATC_C_dom"/>
</dbReference>
<evidence type="ECO:0000313" key="2">
    <source>
        <dbReference type="EMBL" id="KAK0151965.1"/>
    </source>
</evidence>
<evidence type="ECO:0000313" key="3">
    <source>
        <dbReference type="Proteomes" id="UP001174136"/>
    </source>
</evidence>
<proteinExistence type="predicted"/>
<accession>A0AA47N599</accession>
<dbReference type="GO" id="GO:0046983">
    <property type="term" value="F:protein dimerization activity"/>
    <property type="evidence" value="ECO:0007669"/>
    <property type="project" value="InterPro"/>
</dbReference>
<dbReference type="InterPro" id="IPR012337">
    <property type="entry name" value="RNaseH-like_sf"/>
</dbReference>
<keyword evidence="3" id="KW-1185">Reference proteome</keyword>
<protein>
    <submittedName>
        <fullName evidence="2">Zinc finger MYM-type protein 1</fullName>
    </submittedName>
</protein>
<dbReference type="Proteomes" id="UP001174136">
    <property type="component" value="Unassembled WGS sequence"/>
</dbReference>
<dbReference type="Pfam" id="PF05699">
    <property type="entry name" value="Dimer_Tnp_hAT"/>
    <property type="match status" value="1"/>
</dbReference>
<name>A0AA47N599_MERPO</name>